<evidence type="ECO:0000313" key="1">
    <source>
        <dbReference type="EMBL" id="CAB4143985.1"/>
    </source>
</evidence>
<gene>
    <name evidence="1" type="ORF">UFOVP460_11</name>
</gene>
<reference evidence="1" key="1">
    <citation type="submission" date="2020-04" db="EMBL/GenBank/DDBJ databases">
        <authorList>
            <person name="Chiriac C."/>
            <person name="Salcher M."/>
            <person name="Ghai R."/>
            <person name="Kavagutti S V."/>
        </authorList>
    </citation>
    <scope>NUCLEOTIDE SEQUENCE</scope>
</reference>
<proteinExistence type="predicted"/>
<organism evidence="1">
    <name type="scientific">uncultured Caudovirales phage</name>
    <dbReference type="NCBI Taxonomy" id="2100421"/>
    <lineage>
        <taxon>Viruses</taxon>
        <taxon>Duplodnaviria</taxon>
        <taxon>Heunggongvirae</taxon>
        <taxon>Uroviricota</taxon>
        <taxon>Caudoviricetes</taxon>
        <taxon>Peduoviridae</taxon>
        <taxon>Maltschvirus</taxon>
        <taxon>Maltschvirus maltsch</taxon>
    </lineage>
</organism>
<accession>A0A6J5MAD0</accession>
<sequence>MANEYQKDGDIGFVGLNSRDNPSALPAGIVSQSQNFRLDRGVATVRKGLQRKTIGALVGQTVYGIGTYINSTGQEIIVVVVTNGLFFYNPQTETLSAKVNFPAGETITTQDGCDVITATDHIYISRGWSKRPLKWDLATTIVAIPTSGAGHPFPNCTGMLYYANRMIVLGKHHAETNTLRNYDTVSVSNFLDFEHWDALDAFTINNGSNDQVVGVAPWTLNEFLVFMRNSIFYVNVGSNRYVTGDALSNDSYVKTLATDIGCSARKSIVQAGGGVFFLSDNGVYFLQPQPASAESMKLLTMADPISAPIDDIIQRINRNYAHRAVATYWNNRYYLAVPLDSSVDNNAVLVYNFILRQWESVDTYPTGFDVFDFIIAKKDNQRRMYIADTDQGLFLSEELNWDEYQNWAAGDPNSGKPTLPFFLPATLEPLSFPANPINAILKTRRYSFNSIGDKRFSTAEVEMVADAGSQVQTTAEVFNPDIVSVIDTFGAEFTEDSARRNGIRKIGTGVQLLFNTYNLRPSIRSAYIYATVQKQNNQSKQ</sequence>
<name>A0A6J5MAD0_9CAUD</name>
<dbReference type="EMBL" id="LR796434">
    <property type="protein sequence ID" value="CAB4143985.1"/>
    <property type="molecule type" value="Genomic_DNA"/>
</dbReference>
<protein>
    <submittedName>
        <fullName evidence="1">Uncharacterized protein</fullName>
    </submittedName>
</protein>